<sequence>MNLREKLILVLKETHNQLKIVIINNLLECFDKNIFLPIQTISNNCFVSKSAISKFCNKLGFTGYRELVSRLKFERENYLNILDNKMEIKSYDDTKNYFINCINFFDNYKEKLLTIAELIKNDTYIVASNQLINQAKILYFYLNKKGYKVFFTEMLVANYNLDINLKNSTVLFLVGGMEVGGIFNVYHKIKYNNNIIFLTSTALSTRIDKCEVKIIFDLNNSSTSYYLRSILVGYLIAQIINIVN</sequence>
<dbReference type="InterPro" id="IPR000281">
    <property type="entry name" value="HTH_RpiR"/>
</dbReference>
<dbReference type="Pfam" id="PF01418">
    <property type="entry name" value="HTH_6"/>
    <property type="match status" value="1"/>
</dbReference>
<proteinExistence type="predicted"/>
<keyword evidence="3" id="KW-1185">Reference proteome</keyword>
<dbReference type="GO" id="GO:0003700">
    <property type="term" value="F:DNA-binding transcription factor activity"/>
    <property type="evidence" value="ECO:0007669"/>
    <property type="project" value="InterPro"/>
</dbReference>
<dbReference type="Gene3D" id="1.10.10.10">
    <property type="entry name" value="Winged helix-like DNA-binding domain superfamily/Winged helix DNA-binding domain"/>
    <property type="match status" value="1"/>
</dbReference>
<dbReference type="EMBL" id="CP046276">
    <property type="protein sequence ID" value="QGS51989.1"/>
    <property type="molecule type" value="Genomic_DNA"/>
</dbReference>
<dbReference type="SUPFAM" id="SSF46689">
    <property type="entry name" value="Homeodomain-like"/>
    <property type="match status" value="1"/>
</dbReference>
<dbReference type="GO" id="GO:0097367">
    <property type="term" value="F:carbohydrate derivative binding"/>
    <property type="evidence" value="ECO:0007669"/>
    <property type="project" value="InterPro"/>
</dbReference>
<dbReference type="KEGG" id="stab:STABA_v1c06280"/>
<dbReference type="AlphaFoldDB" id="A0A6I6C950"/>
<dbReference type="PANTHER" id="PTHR30514">
    <property type="entry name" value="GLUCOKINASE"/>
    <property type="match status" value="1"/>
</dbReference>
<evidence type="ECO:0000259" key="1">
    <source>
        <dbReference type="PROSITE" id="PS51071"/>
    </source>
</evidence>
<dbReference type="OrthoDB" id="399959at2"/>
<dbReference type="GO" id="GO:0003677">
    <property type="term" value="F:DNA binding"/>
    <property type="evidence" value="ECO:0007669"/>
    <property type="project" value="InterPro"/>
</dbReference>
<evidence type="ECO:0000313" key="2">
    <source>
        <dbReference type="EMBL" id="QGS51989.1"/>
    </source>
</evidence>
<name>A0A6I6C950_9MOLU</name>
<feature type="domain" description="HTH rpiR-type" evidence="1">
    <location>
        <begin position="2"/>
        <end position="78"/>
    </location>
</feature>
<dbReference type="InterPro" id="IPR047640">
    <property type="entry name" value="RpiR-like"/>
</dbReference>
<dbReference type="PANTHER" id="PTHR30514:SF1">
    <property type="entry name" value="HTH-TYPE TRANSCRIPTIONAL REGULATOR HEXR-RELATED"/>
    <property type="match status" value="1"/>
</dbReference>
<accession>A0A6I6C950</accession>
<dbReference type="PROSITE" id="PS51071">
    <property type="entry name" value="HTH_RPIR"/>
    <property type="match status" value="1"/>
</dbReference>
<dbReference type="InterPro" id="IPR036388">
    <property type="entry name" value="WH-like_DNA-bd_sf"/>
</dbReference>
<protein>
    <submittedName>
        <fullName evidence="2">MurR/RpiR family transcriptional regulator</fullName>
    </submittedName>
</protein>
<reference evidence="2 3" key="1">
    <citation type="submission" date="2019-11" db="EMBL/GenBank/DDBJ databases">
        <title>Complete genome sequence of Spiroplasma tabanidicola TAUS-1 (DSM 22603).</title>
        <authorList>
            <person name="Huang C.-T."/>
            <person name="Lin Y.-C."/>
            <person name="Kuo C.-H."/>
        </authorList>
    </citation>
    <scope>NUCLEOTIDE SEQUENCE [LARGE SCALE GENOMIC DNA]</scope>
    <source>
        <strain evidence="2 3">TAUS-1</strain>
    </source>
</reference>
<organism evidence="2 3">
    <name type="scientific">Spiroplasma tabanidicola</name>
    <dbReference type="NCBI Taxonomy" id="324079"/>
    <lineage>
        <taxon>Bacteria</taxon>
        <taxon>Bacillati</taxon>
        <taxon>Mycoplasmatota</taxon>
        <taxon>Mollicutes</taxon>
        <taxon>Entomoplasmatales</taxon>
        <taxon>Spiroplasmataceae</taxon>
        <taxon>Spiroplasma</taxon>
    </lineage>
</organism>
<dbReference type="Proteomes" id="UP000424468">
    <property type="component" value="Chromosome"/>
</dbReference>
<evidence type="ECO:0000313" key="3">
    <source>
        <dbReference type="Proteomes" id="UP000424468"/>
    </source>
</evidence>
<gene>
    <name evidence="2" type="ORF">STABA_v1c06280</name>
</gene>
<dbReference type="RefSeq" id="WP_156006499.1">
    <property type="nucleotide sequence ID" value="NZ_CP046276.1"/>
</dbReference>
<dbReference type="InterPro" id="IPR009057">
    <property type="entry name" value="Homeodomain-like_sf"/>
</dbReference>